<gene>
    <name evidence="1" type="ORF">PVK06_008248</name>
</gene>
<dbReference type="Proteomes" id="UP001358586">
    <property type="component" value="Chromosome 3"/>
</dbReference>
<reference evidence="1 2" key="1">
    <citation type="submission" date="2023-03" db="EMBL/GenBank/DDBJ databases">
        <title>WGS of Gossypium arboreum.</title>
        <authorList>
            <person name="Yu D."/>
        </authorList>
    </citation>
    <scope>NUCLEOTIDE SEQUENCE [LARGE SCALE GENOMIC DNA]</scope>
    <source>
        <tissue evidence="1">Leaf</tissue>
    </source>
</reference>
<organism evidence="1 2">
    <name type="scientific">Gossypium arboreum</name>
    <name type="common">Tree cotton</name>
    <name type="synonym">Gossypium nanking</name>
    <dbReference type="NCBI Taxonomy" id="29729"/>
    <lineage>
        <taxon>Eukaryota</taxon>
        <taxon>Viridiplantae</taxon>
        <taxon>Streptophyta</taxon>
        <taxon>Embryophyta</taxon>
        <taxon>Tracheophyta</taxon>
        <taxon>Spermatophyta</taxon>
        <taxon>Magnoliopsida</taxon>
        <taxon>eudicotyledons</taxon>
        <taxon>Gunneridae</taxon>
        <taxon>Pentapetalae</taxon>
        <taxon>rosids</taxon>
        <taxon>malvids</taxon>
        <taxon>Malvales</taxon>
        <taxon>Malvaceae</taxon>
        <taxon>Malvoideae</taxon>
        <taxon>Gossypium</taxon>
    </lineage>
</organism>
<keyword evidence="2" id="KW-1185">Reference proteome</keyword>
<evidence type="ECO:0000313" key="2">
    <source>
        <dbReference type="Proteomes" id="UP001358586"/>
    </source>
</evidence>
<protein>
    <submittedName>
        <fullName evidence="1">Uncharacterized protein</fullName>
    </submittedName>
</protein>
<dbReference type="EMBL" id="JARKNE010000003">
    <property type="protein sequence ID" value="KAK5839454.1"/>
    <property type="molecule type" value="Genomic_DNA"/>
</dbReference>
<evidence type="ECO:0000313" key="1">
    <source>
        <dbReference type="EMBL" id="KAK5839454.1"/>
    </source>
</evidence>
<accession>A0ABR0QJG0</accession>
<sequence>MRLNKESEEERIMKKNVGKALKYNTNDNSESSEEMEIFARRFKKFMRSNKGREFQKNEGIKLESTKEKDPIIF</sequence>
<proteinExistence type="predicted"/>
<name>A0ABR0QJG0_GOSAR</name>
<comment type="caution">
    <text evidence="1">The sequence shown here is derived from an EMBL/GenBank/DDBJ whole genome shotgun (WGS) entry which is preliminary data.</text>
</comment>